<evidence type="ECO:0000256" key="1">
    <source>
        <dbReference type="SAM" id="MobiDB-lite"/>
    </source>
</evidence>
<evidence type="ECO:0000259" key="2">
    <source>
        <dbReference type="Pfam" id="PF06722"/>
    </source>
</evidence>
<dbReference type="PANTHER" id="PTHR48050">
    <property type="entry name" value="STEROL 3-BETA-GLUCOSYLTRANSFERASE"/>
    <property type="match status" value="1"/>
</dbReference>
<dbReference type="Gene3D" id="3.40.50.2000">
    <property type="entry name" value="Glycogen Phosphorylase B"/>
    <property type="match status" value="2"/>
</dbReference>
<comment type="caution">
    <text evidence="3">The sequence shown here is derived from an EMBL/GenBank/DDBJ whole genome shotgun (WGS) entry which is preliminary data.</text>
</comment>
<dbReference type="RefSeq" id="WP_319989291.1">
    <property type="nucleotide sequence ID" value="NZ_JAXAVV010000029.1"/>
</dbReference>
<dbReference type="SUPFAM" id="SSF53756">
    <property type="entry name" value="UDP-Glycosyltransferase/glycogen phosphorylase"/>
    <property type="match status" value="1"/>
</dbReference>
<gene>
    <name evidence="3" type="ORF">SK571_39825</name>
</gene>
<dbReference type="InterPro" id="IPR010610">
    <property type="entry name" value="EryCIII-like_C"/>
</dbReference>
<accession>A0ABU4U4R0</accession>
<protein>
    <submittedName>
        <fullName evidence="3">Glycosyltransferase</fullName>
    </submittedName>
</protein>
<dbReference type="PANTHER" id="PTHR48050:SF13">
    <property type="entry name" value="STEROL 3-BETA-GLUCOSYLTRANSFERASE UGT80A2"/>
    <property type="match status" value="1"/>
</dbReference>
<dbReference type="InterPro" id="IPR002213">
    <property type="entry name" value="UDP_glucos_trans"/>
</dbReference>
<dbReference type="CDD" id="cd03784">
    <property type="entry name" value="GT1_Gtf-like"/>
    <property type="match status" value="1"/>
</dbReference>
<dbReference type="Pfam" id="PF06722">
    <property type="entry name" value="EryCIII-like_C"/>
    <property type="match status" value="1"/>
</dbReference>
<reference evidence="3 4" key="1">
    <citation type="submission" date="2023-11" db="EMBL/GenBank/DDBJ databases">
        <title>Lentzea sokolovensis, sp. nov., Lentzea kristufkii, sp. nov., and Lentzea miocenensis, sp. nov., rare actinobacteria from Sokolov Coal Basin, Miocene lacustrine sediment, Czech Republic.</title>
        <authorList>
            <person name="Lara A."/>
            <person name="Kotroba L."/>
            <person name="Nouioui I."/>
            <person name="Neumann-Schaal M."/>
            <person name="Mast Y."/>
            <person name="Chronakova A."/>
        </authorList>
    </citation>
    <scope>NUCLEOTIDE SEQUENCE [LARGE SCALE GENOMIC DNA]</scope>
    <source>
        <strain evidence="3 4">BCCO 10_0798</strain>
    </source>
</reference>
<name>A0ABU4U4R0_9PSEU</name>
<feature type="region of interest" description="Disordered" evidence="1">
    <location>
        <begin position="125"/>
        <end position="147"/>
    </location>
</feature>
<organism evidence="3 4">
    <name type="scientific">Lentzea kristufekii</name>
    <dbReference type="NCBI Taxonomy" id="3095430"/>
    <lineage>
        <taxon>Bacteria</taxon>
        <taxon>Bacillati</taxon>
        <taxon>Actinomycetota</taxon>
        <taxon>Actinomycetes</taxon>
        <taxon>Pseudonocardiales</taxon>
        <taxon>Pseudonocardiaceae</taxon>
        <taxon>Lentzea</taxon>
    </lineage>
</organism>
<dbReference type="EMBL" id="JAXAVV010000029">
    <property type="protein sequence ID" value="MDX8055563.1"/>
    <property type="molecule type" value="Genomic_DNA"/>
</dbReference>
<dbReference type="InterPro" id="IPR050426">
    <property type="entry name" value="Glycosyltransferase_28"/>
</dbReference>
<feature type="domain" description="Erythromycin biosynthesis protein CIII-like C-terminal" evidence="2">
    <location>
        <begin position="289"/>
        <end position="379"/>
    </location>
</feature>
<keyword evidence="4" id="KW-1185">Reference proteome</keyword>
<evidence type="ECO:0000313" key="4">
    <source>
        <dbReference type="Proteomes" id="UP001271792"/>
    </source>
</evidence>
<dbReference type="Proteomes" id="UP001271792">
    <property type="component" value="Unassembled WGS sequence"/>
</dbReference>
<evidence type="ECO:0000313" key="3">
    <source>
        <dbReference type="EMBL" id="MDX8055563.1"/>
    </source>
</evidence>
<sequence length="401" mass="42031">MRVVLAGFGSRGDVEPLIALAVAVRDLGAEAVVCVPPDEEFVSRLDAHGVPFVAFGQSVRELVTSARPDPATVAAALVGEWFGPVAAAAEGADVLVASGMMPAGARSVAEHLGLRHVLASFHDISLPSPHRKPSQRPGRPLPPDEMDNRVLWDIDAENVNAMYRPALNAHRAELGMPPVDNVRDHVYSGTLLLAADPLLWPVPELTNLEVEQTGAWILPDVRPLAPELVGFLDAGEPPVYVGFGSMPMHASADIGQVVVDAVRAQGRRVLLARGWAGLAQIDESDDCFVVGEVNQQALFRRVAAVVHHGGGGTTTTAARAGAPQVVVPQIVDQPFWARRVAELGVGAAHDGPVPSFESLSAALATALAPGTRDRAATAAGMIRTDGAAVAARSLLARKPVE</sequence>
<proteinExistence type="predicted"/>